<protein>
    <submittedName>
        <fullName evidence="2">Uncharacterized protein</fullName>
    </submittedName>
</protein>
<accession>A0A811R712</accession>
<gene>
    <name evidence="2" type="ORF">NCGR_LOCUS49103</name>
</gene>
<name>A0A811R712_9POAL</name>
<keyword evidence="3" id="KW-1185">Reference proteome</keyword>
<evidence type="ECO:0000256" key="1">
    <source>
        <dbReference type="SAM" id="MobiDB-lite"/>
    </source>
</evidence>
<organism evidence="2 3">
    <name type="scientific">Miscanthus lutarioriparius</name>
    <dbReference type="NCBI Taxonomy" id="422564"/>
    <lineage>
        <taxon>Eukaryota</taxon>
        <taxon>Viridiplantae</taxon>
        <taxon>Streptophyta</taxon>
        <taxon>Embryophyta</taxon>
        <taxon>Tracheophyta</taxon>
        <taxon>Spermatophyta</taxon>
        <taxon>Magnoliopsida</taxon>
        <taxon>Liliopsida</taxon>
        <taxon>Poales</taxon>
        <taxon>Poaceae</taxon>
        <taxon>PACMAD clade</taxon>
        <taxon>Panicoideae</taxon>
        <taxon>Andropogonodae</taxon>
        <taxon>Andropogoneae</taxon>
        <taxon>Saccharinae</taxon>
        <taxon>Miscanthus</taxon>
    </lineage>
</organism>
<feature type="region of interest" description="Disordered" evidence="1">
    <location>
        <begin position="1"/>
        <end position="67"/>
    </location>
</feature>
<dbReference type="AlphaFoldDB" id="A0A811R712"/>
<dbReference type="EMBL" id="CAJGYO010000013">
    <property type="protein sequence ID" value="CAD6265798.1"/>
    <property type="molecule type" value="Genomic_DNA"/>
</dbReference>
<comment type="caution">
    <text evidence="2">The sequence shown here is derived from an EMBL/GenBank/DDBJ whole genome shotgun (WGS) entry which is preliminary data.</text>
</comment>
<feature type="compositionally biased region" description="Low complexity" evidence="1">
    <location>
        <begin position="17"/>
        <end position="38"/>
    </location>
</feature>
<feature type="region of interest" description="Disordered" evidence="1">
    <location>
        <begin position="106"/>
        <end position="172"/>
    </location>
</feature>
<evidence type="ECO:0000313" key="3">
    <source>
        <dbReference type="Proteomes" id="UP000604825"/>
    </source>
</evidence>
<evidence type="ECO:0000313" key="2">
    <source>
        <dbReference type="EMBL" id="CAD6265798.1"/>
    </source>
</evidence>
<dbReference type="Proteomes" id="UP000604825">
    <property type="component" value="Unassembled WGS sequence"/>
</dbReference>
<proteinExistence type="predicted"/>
<reference evidence="2" key="1">
    <citation type="submission" date="2020-10" db="EMBL/GenBank/DDBJ databases">
        <authorList>
            <person name="Han B."/>
            <person name="Lu T."/>
            <person name="Zhao Q."/>
            <person name="Huang X."/>
            <person name="Zhao Y."/>
        </authorList>
    </citation>
    <scope>NUCLEOTIDE SEQUENCE</scope>
</reference>
<sequence length="282" mass="30743">MDGFGGDGTRDFSPSRTCTPPLSTASTSSPTRRASIRAQAPSMVPGSALRDSTSTRSRRAGPIWRHTRTTCSRAVKMEAMPAPWASLPLNPTAVIEPWGLLAARNSNGGGTIPGRDGGRSEPLASGHVHRAPKPPVAPSGRDMSLVPPRSGSRAAVRGGGRRGEDEDDGADNGVEKIFQSAQDVGGETNSSDDELVKLILEEEEHEREVMDGLLMFGMYHDTYFNKAKRRKTIETGHAWVIRNLDNSTKCYNMSRMSRPLFDRLHDLLVESYGLKSTKKVVW</sequence>